<name>A0ABQ8VYY3_9AGAR</name>
<reference evidence="2" key="1">
    <citation type="submission" date="2022-08" db="EMBL/GenBank/DDBJ databases">
        <title>A Global Phylogenomic Analysis of the Shiitake Genus Lentinula.</title>
        <authorList>
            <consortium name="DOE Joint Genome Institute"/>
            <person name="Sierra-Patev S."/>
            <person name="Min B."/>
            <person name="Naranjo-Ortiz M."/>
            <person name="Looney B."/>
            <person name="Konkel Z."/>
            <person name="Slot J.C."/>
            <person name="Sakamoto Y."/>
            <person name="Steenwyk J.L."/>
            <person name="Rokas A."/>
            <person name="Carro J."/>
            <person name="Camarero S."/>
            <person name="Ferreira P."/>
            <person name="Molpeceres G."/>
            <person name="Ruiz-Duenas F.J."/>
            <person name="Serrano A."/>
            <person name="Henrissat B."/>
            <person name="Drula E."/>
            <person name="Hughes K.W."/>
            <person name="Mata J.L."/>
            <person name="Ishikawa N.K."/>
            <person name="Vargas-Isla R."/>
            <person name="Ushijima S."/>
            <person name="Smith C.A."/>
            <person name="Ahrendt S."/>
            <person name="Andreopoulos W."/>
            <person name="He G."/>
            <person name="Labutti K."/>
            <person name="Lipzen A."/>
            <person name="Ng V."/>
            <person name="Riley R."/>
            <person name="Sandor L."/>
            <person name="Barry K."/>
            <person name="Martinez A.T."/>
            <person name="Xiao Y."/>
            <person name="Gibbons J.G."/>
            <person name="Terashima K."/>
            <person name="Grigoriev I.V."/>
            <person name="Hibbett D.S."/>
        </authorList>
    </citation>
    <scope>NUCLEOTIDE SEQUENCE</scope>
    <source>
        <strain evidence="2">RHP3577 ss4</strain>
    </source>
</reference>
<accession>A0ABQ8VYY3</accession>
<evidence type="ECO:0000313" key="3">
    <source>
        <dbReference type="Proteomes" id="UP001150217"/>
    </source>
</evidence>
<keyword evidence="3" id="KW-1185">Reference proteome</keyword>
<dbReference type="EMBL" id="JANVFT010000001">
    <property type="protein sequence ID" value="KAJ4501593.1"/>
    <property type="molecule type" value="Genomic_DNA"/>
</dbReference>
<comment type="caution">
    <text evidence="2">The sequence shown here is derived from an EMBL/GenBank/DDBJ whole genome shotgun (WGS) entry which is preliminary data.</text>
</comment>
<gene>
    <name evidence="2" type="ORF">C8R41DRAFT_805135</name>
</gene>
<protein>
    <recommendedName>
        <fullName evidence="4">CCHC-type domain-containing protein</fullName>
    </recommendedName>
</protein>
<evidence type="ECO:0008006" key="4">
    <source>
        <dbReference type="Google" id="ProtNLM"/>
    </source>
</evidence>
<organism evidence="2 3">
    <name type="scientific">Lentinula lateritia</name>
    <dbReference type="NCBI Taxonomy" id="40482"/>
    <lineage>
        <taxon>Eukaryota</taxon>
        <taxon>Fungi</taxon>
        <taxon>Dikarya</taxon>
        <taxon>Basidiomycota</taxon>
        <taxon>Agaricomycotina</taxon>
        <taxon>Agaricomycetes</taxon>
        <taxon>Agaricomycetidae</taxon>
        <taxon>Agaricales</taxon>
        <taxon>Marasmiineae</taxon>
        <taxon>Omphalotaceae</taxon>
        <taxon>Lentinula</taxon>
    </lineage>
</organism>
<sequence>MYPEPHLHRTCLFLSLSFLHSPIVQVHRLSSLTHKVLSIESKFFESNSMSDDRQQQGEGASLSPALPPNGSSTEQAAMFANGALRTISDRVNDGRLTPEAGHITMRTYLETVLRTFQLHTEYSLGDILQPWLEIIDNHKQRLAHAESEDHQRGPRPVQLPSIKELLARPARNATHRGPPEEGDPGQQSHPGVIPTPALREPRSKNARQAKPEDIPEHETRTRNGVRDRRESFEEEDTRANFTKRKCRDCSDEGVSRAKPTKRAKQDKNLFNWTAHEFVKQSILSPKHQRIIREVENFRLNLGNAIESIEQGGINPIFPKRLWKSVLRDEYIELSEVHALGATYHVPEAPRPASNKFAALKSSTLAKPASTKVITDQASWRRAWRATADAISFAFADRRSELIAYEEHVGRLFDDTLPNFHHNVINYDKAVRQLIGSRRDILFDEFEHADVARIRNMYLLPTGTHFSTSTFPAPRAYQAGLQPRNRAEEMCRKFDRGNCDGCERKHICATCSEPGHGSHDCSKTTWK</sequence>
<dbReference type="Proteomes" id="UP001150217">
    <property type="component" value="Unassembled WGS sequence"/>
</dbReference>
<feature type="region of interest" description="Disordered" evidence="1">
    <location>
        <begin position="47"/>
        <end position="73"/>
    </location>
</feature>
<evidence type="ECO:0000256" key="1">
    <source>
        <dbReference type="SAM" id="MobiDB-lite"/>
    </source>
</evidence>
<evidence type="ECO:0000313" key="2">
    <source>
        <dbReference type="EMBL" id="KAJ4501593.1"/>
    </source>
</evidence>
<feature type="compositionally biased region" description="Basic and acidic residues" evidence="1">
    <location>
        <begin position="199"/>
        <end position="231"/>
    </location>
</feature>
<proteinExistence type="predicted"/>
<feature type="region of interest" description="Disordered" evidence="1">
    <location>
        <begin position="171"/>
        <end position="238"/>
    </location>
</feature>